<feature type="domain" description="ABC3 transporter permease C-terminal" evidence="7">
    <location>
        <begin position="286"/>
        <end position="394"/>
    </location>
</feature>
<evidence type="ECO:0000259" key="8">
    <source>
        <dbReference type="Pfam" id="PF12704"/>
    </source>
</evidence>
<organism evidence="9">
    <name type="scientific">Paraprevotella clara</name>
    <dbReference type="NCBI Taxonomy" id="454154"/>
    <lineage>
        <taxon>Bacteria</taxon>
        <taxon>Pseudomonadati</taxon>
        <taxon>Bacteroidota</taxon>
        <taxon>Bacteroidia</taxon>
        <taxon>Bacteroidales</taxon>
        <taxon>Prevotellaceae</taxon>
        <taxon>Paraprevotella</taxon>
    </lineage>
</organism>
<feature type="domain" description="ABC3 transporter permease C-terminal" evidence="7">
    <location>
        <begin position="704"/>
        <end position="802"/>
    </location>
</feature>
<feature type="transmembrane region" description="Helical" evidence="6">
    <location>
        <begin position="278"/>
        <end position="308"/>
    </location>
</feature>
<proteinExistence type="predicted"/>
<feature type="transmembrane region" description="Helical" evidence="6">
    <location>
        <begin position="696"/>
        <end position="724"/>
    </location>
</feature>
<feature type="transmembrane region" description="Helical" evidence="6">
    <location>
        <begin position="752"/>
        <end position="774"/>
    </location>
</feature>
<keyword evidence="5 6" id="KW-0472">Membrane</keyword>
<feature type="domain" description="MacB-like periplasmic core" evidence="8">
    <location>
        <begin position="27"/>
        <end position="244"/>
    </location>
</feature>
<feature type="transmembrane region" description="Helical" evidence="6">
    <location>
        <begin position="411"/>
        <end position="431"/>
    </location>
</feature>
<evidence type="ECO:0000259" key="7">
    <source>
        <dbReference type="Pfam" id="PF02687"/>
    </source>
</evidence>
<feature type="transmembrane region" description="Helical" evidence="6">
    <location>
        <begin position="329"/>
        <end position="353"/>
    </location>
</feature>
<reference evidence="9" key="1">
    <citation type="submission" date="2019-11" db="EMBL/GenBank/DDBJ databases">
        <authorList>
            <person name="Feng L."/>
        </authorList>
    </citation>
    <scope>NUCLEOTIDE SEQUENCE</scope>
    <source>
        <strain evidence="9">PclaraLFYP37</strain>
    </source>
</reference>
<feature type="transmembrane region" description="Helical" evidence="6">
    <location>
        <begin position="365"/>
        <end position="390"/>
    </location>
</feature>
<dbReference type="EMBL" id="CACRUT010000014">
    <property type="protein sequence ID" value="VYU14883.1"/>
    <property type="molecule type" value="Genomic_DNA"/>
</dbReference>
<accession>A0A6N3CNH6</accession>
<feature type="transmembrane region" description="Helical" evidence="6">
    <location>
        <begin position="786"/>
        <end position="805"/>
    </location>
</feature>
<evidence type="ECO:0000256" key="2">
    <source>
        <dbReference type="ARBA" id="ARBA00022475"/>
    </source>
</evidence>
<dbReference type="InterPro" id="IPR050250">
    <property type="entry name" value="Macrolide_Exporter_MacB"/>
</dbReference>
<dbReference type="InterPro" id="IPR003838">
    <property type="entry name" value="ABC3_permease_C"/>
</dbReference>
<evidence type="ECO:0000256" key="1">
    <source>
        <dbReference type="ARBA" id="ARBA00004651"/>
    </source>
</evidence>
<dbReference type="PANTHER" id="PTHR30572:SF18">
    <property type="entry name" value="ABC-TYPE MACROLIDE FAMILY EXPORT SYSTEM PERMEASE COMPONENT 2"/>
    <property type="match status" value="1"/>
</dbReference>
<keyword evidence="4 6" id="KW-1133">Transmembrane helix</keyword>
<evidence type="ECO:0000256" key="3">
    <source>
        <dbReference type="ARBA" id="ARBA00022692"/>
    </source>
</evidence>
<keyword evidence="3 6" id="KW-0812">Transmembrane</keyword>
<dbReference type="PANTHER" id="PTHR30572">
    <property type="entry name" value="MEMBRANE COMPONENT OF TRANSPORTER-RELATED"/>
    <property type="match status" value="1"/>
</dbReference>
<dbReference type="GO" id="GO:0005886">
    <property type="term" value="C:plasma membrane"/>
    <property type="evidence" value="ECO:0007669"/>
    <property type="project" value="UniProtKB-SubCell"/>
</dbReference>
<evidence type="ECO:0000256" key="6">
    <source>
        <dbReference type="SAM" id="Phobius"/>
    </source>
</evidence>
<keyword evidence="2" id="KW-1003">Cell membrane</keyword>
<dbReference type="GO" id="GO:0022857">
    <property type="term" value="F:transmembrane transporter activity"/>
    <property type="evidence" value="ECO:0007669"/>
    <property type="project" value="TreeGrafter"/>
</dbReference>
<comment type="subcellular location">
    <subcellularLocation>
        <location evidence="1">Cell membrane</location>
        <topology evidence="1">Multi-pass membrane protein</topology>
    </subcellularLocation>
</comment>
<evidence type="ECO:0000256" key="4">
    <source>
        <dbReference type="ARBA" id="ARBA00022989"/>
    </source>
</evidence>
<dbReference type="RefSeq" id="WP_412442920.1">
    <property type="nucleotide sequence ID" value="NZ_CACRUT010000014.1"/>
</dbReference>
<dbReference type="InterPro" id="IPR025857">
    <property type="entry name" value="MacB_PCD"/>
</dbReference>
<sequence length="824" mass="93298">MGTISLWVQNLKQALRNLSSHGWQAGISATGLAVGIVCLTFSLNWLWTETNYDYFRPDYKDLYLVQHDDTARLTHLNTHTSPYMPLPVAMQLDSLLEGKAEVGFAGMTVNAQIYPDGREETYFYASGLLSFPGMVRALGLTVLSGDPEKALATPGHVVLTESLARKIFGKTDVVGQTFEASAYRITGAQIVGAVVADNEGDSHWDYEMLLPPNVQEWEWGWDGSQLYSACIRTDDPAAVEKVFSRIYLPSDKSHWKFRLIPLRTAHKTGYGESFLHAYFYPLAFTLISVLLLWSAVVNLLAVYTSVFLGRVREYALRRSLGASAWQNAVWMLTEIMPVALSGILLGCVALEWLAHEGQVPGNLSHVYVCFAQVVGVVLVSVVAGTGYPVHKVRRAYRLTLGGEVSAGRSHAWLLVVQCFASAFLLFISLGMQRQLSGMMNQDLGFEREDILRLHTGRKYWPGEEESFDFKSIFYDLPQEFRKEAAAGITDAIALPADIFNRFSRRRINLLTEEEWNGKKDDRLTPENEIDYMEVPYAAFDFFHLHIARGARLEEQPEQDGVEPVMFNKAACRKFRAGDFRKVNLYVGSDDTGHNIMMYTKWTNHITGKLEVKGVMDVRLSDFHEEERPLMWVGIPDRHECRFVEHDAVYVKHAPGRREDAEAAIRRVLRRFDVPEDKIHLMPLEQYMADSYKEETYYAGLLSALTVFSVLVTFSGVFSMLLYSLRLHRRSMAIRRVMGAGFRDVFRPQLRSYLLYVVAGGVLAYFPAALLMHKWMEYFHYGETPGVGLMAVIVCGMCVVVSLIVYGQVRRCMNDKPVEVLRPES</sequence>
<gene>
    <name evidence="9" type="ORF">PCLFYP37_02037</name>
</gene>
<dbReference type="Pfam" id="PF02687">
    <property type="entry name" value="FtsX"/>
    <property type="match status" value="2"/>
</dbReference>
<evidence type="ECO:0000313" key="9">
    <source>
        <dbReference type="EMBL" id="VYU14883.1"/>
    </source>
</evidence>
<protein>
    <submittedName>
        <fullName evidence="9">FtsX-like permease family protein</fullName>
    </submittedName>
</protein>
<evidence type="ECO:0000256" key="5">
    <source>
        <dbReference type="ARBA" id="ARBA00023136"/>
    </source>
</evidence>
<feature type="transmembrane region" description="Helical" evidence="6">
    <location>
        <begin position="25"/>
        <end position="47"/>
    </location>
</feature>
<dbReference type="Pfam" id="PF12704">
    <property type="entry name" value="MacB_PCD"/>
    <property type="match status" value="1"/>
</dbReference>
<dbReference type="AlphaFoldDB" id="A0A6N3CNH6"/>
<name>A0A6N3CNH6_9BACT</name>